<sequence>MSCVRMDVCMAVSVRRFGTGNSHERELSRRKLTEVLQMLAVTVLALILFTVGMQCTSVNKSYPFCYSWEPCRYTLRAPRIESVSFYINVDTW</sequence>
<feature type="transmembrane region" description="Helical" evidence="1">
    <location>
        <begin position="35"/>
        <end position="53"/>
    </location>
</feature>
<reference evidence="2 3" key="1">
    <citation type="submission" date="2014-11" db="EMBL/GenBank/DDBJ databases">
        <title>Genetic blueprint of the zoonotic pathogen Toxocara canis.</title>
        <authorList>
            <person name="Zhu X.-Q."/>
            <person name="Korhonen P.K."/>
            <person name="Cai H."/>
            <person name="Young N.D."/>
            <person name="Nejsum P."/>
            <person name="von Samson-Himmelstjerna G."/>
            <person name="Boag P.R."/>
            <person name="Tan P."/>
            <person name="Li Q."/>
            <person name="Min J."/>
            <person name="Yang Y."/>
            <person name="Wang X."/>
            <person name="Fang X."/>
            <person name="Hall R.S."/>
            <person name="Hofmann A."/>
            <person name="Sternberg P.W."/>
            <person name="Jex A.R."/>
            <person name="Gasser R.B."/>
        </authorList>
    </citation>
    <scope>NUCLEOTIDE SEQUENCE [LARGE SCALE GENOMIC DNA]</scope>
    <source>
        <strain evidence="2">PN_DK_2014</strain>
    </source>
</reference>
<keyword evidence="1" id="KW-1133">Transmembrane helix</keyword>
<keyword evidence="3" id="KW-1185">Reference proteome</keyword>
<keyword evidence="1" id="KW-0472">Membrane</keyword>
<proteinExistence type="predicted"/>
<gene>
    <name evidence="2" type="ORF">Tcan_12988</name>
</gene>
<organism evidence="2 3">
    <name type="scientific">Toxocara canis</name>
    <name type="common">Canine roundworm</name>
    <dbReference type="NCBI Taxonomy" id="6265"/>
    <lineage>
        <taxon>Eukaryota</taxon>
        <taxon>Metazoa</taxon>
        <taxon>Ecdysozoa</taxon>
        <taxon>Nematoda</taxon>
        <taxon>Chromadorea</taxon>
        <taxon>Rhabditida</taxon>
        <taxon>Spirurina</taxon>
        <taxon>Ascaridomorpha</taxon>
        <taxon>Ascaridoidea</taxon>
        <taxon>Toxocaridae</taxon>
        <taxon>Toxocara</taxon>
    </lineage>
</organism>
<evidence type="ECO:0000313" key="2">
    <source>
        <dbReference type="EMBL" id="KHN72380.1"/>
    </source>
</evidence>
<dbReference type="Proteomes" id="UP000031036">
    <property type="component" value="Unassembled WGS sequence"/>
</dbReference>
<accession>A0A0B2UU41</accession>
<evidence type="ECO:0000313" key="3">
    <source>
        <dbReference type="Proteomes" id="UP000031036"/>
    </source>
</evidence>
<name>A0A0B2UU41_TOXCA</name>
<keyword evidence="1" id="KW-0812">Transmembrane</keyword>
<evidence type="ECO:0000256" key="1">
    <source>
        <dbReference type="SAM" id="Phobius"/>
    </source>
</evidence>
<dbReference type="EMBL" id="JPKZ01003257">
    <property type="protein sequence ID" value="KHN72380.1"/>
    <property type="molecule type" value="Genomic_DNA"/>
</dbReference>
<protein>
    <submittedName>
        <fullName evidence="2">Uncharacterized protein</fullName>
    </submittedName>
</protein>
<dbReference type="AlphaFoldDB" id="A0A0B2UU41"/>
<comment type="caution">
    <text evidence="2">The sequence shown here is derived from an EMBL/GenBank/DDBJ whole genome shotgun (WGS) entry which is preliminary data.</text>
</comment>